<gene>
    <name evidence="3" type="ORF">SAMN04488124_3498</name>
</gene>
<evidence type="ECO:0000256" key="1">
    <source>
        <dbReference type="SAM" id="Coils"/>
    </source>
</evidence>
<feature type="region of interest" description="Disordered" evidence="2">
    <location>
        <begin position="176"/>
        <end position="195"/>
    </location>
</feature>
<proteinExistence type="predicted"/>
<keyword evidence="4" id="KW-1185">Reference proteome</keyword>
<dbReference type="STRING" id="555875.SAMN04488124_3498"/>
<sequence length="563" mass="60254">MSRESEVGGPVSVSNGDVTVEKSFVADEFPVPAIKFQITSESGESQHVRIVDQIPDEFPMEGVGFHPDYESDNWAAYKDHRVEYERTLAPNEEVVTVYGIRLDQVSEAESFLVEPVLERPPAPQDGEAPDRDDGVEDILGEDRSQLVRDALQGNGSLAEETDAVAAEDAASAVLQAEADEGADPLADPVEDAEDTAVDVAVEAESEASAADVEAALEQHDVEGEEDADVEGSVPRELATEATPAITRSGEADTDAAETVETEGSEAEHADAAAKTTDTDDYVDVEDAVEADAPDEDTVDDDAPAAAAVSGSLATTLAAELRSGDVPEEDLELLRSELDLGIPRSADVRIRRLQAQMDDLQAYSDALAEFIDEEGTGQELVDGLRREVASLDEQLDSFGEELSALDAEVTAADAEREDLRDDLSTLEGDLAAVDERVEDTAQRVGEVDDQATEAIAGVEELNTTLDEELGAVREDIDELSNDLSQTASAAAGLDEELGDVREDIADLDGEIVSTRESLEGDVEEVRSELAELEATKARVDSIEDDIETLMQFRDRLNDAFGPGE</sequence>
<feature type="region of interest" description="Disordered" evidence="2">
    <location>
        <begin position="217"/>
        <end position="301"/>
    </location>
</feature>
<dbReference type="Proteomes" id="UP000243250">
    <property type="component" value="Unassembled WGS sequence"/>
</dbReference>
<dbReference type="SUPFAM" id="SSF57997">
    <property type="entry name" value="Tropomyosin"/>
    <property type="match status" value="1"/>
</dbReference>
<dbReference type="Gene3D" id="1.10.287.1490">
    <property type="match status" value="1"/>
</dbReference>
<name>A0A1I6IQL3_9EURY</name>
<feature type="coiled-coil region" evidence="1">
    <location>
        <begin position="380"/>
        <end position="435"/>
    </location>
</feature>
<feature type="coiled-coil region" evidence="1">
    <location>
        <begin position="461"/>
        <end position="544"/>
    </location>
</feature>
<dbReference type="EMBL" id="FOYS01000007">
    <property type="protein sequence ID" value="SFR68919.1"/>
    <property type="molecule type" value="Genomic_DNA"/>
</dbReference>
<keyword evidence="1" id="KW-0175">Coiled coil</keyword>
<accession>A0A1I6IQL3</accession>
<dbReference type="OrthoDB" id="242713at2157"/>
<dbReference type="RefSeq" id="WP_089883322.1">
    <property type="nucleotide sequence ID" value="NZ_FOYS01000007.1"/>
</dbReference>
<evidence type="ECO:0000256" key="2">
    <source>
        <dbReference type="SAM" id="MobiDB-lite"/>
    </source>
</evidence>
<evidence type="ECO:0000313" key="3">
    <source>
        <dbReference type="EMBL" id="SFR68919.1"/>
    </source>
</evidence>
<feature type="compositionally biased region" description="Acidic residues" evidence="2">
    <location>
        <begin position="278"/>
        <end position="301"/>
    </location>
</feature>
<feature type="compositionally biased region" description="Acidic residues" evidence="2">
    <location>
        <begin position="177"/>
        <end position="195"/>
    </location>
</feature>
<reference evidence="4" key="1">
    <citation type="submission" date="2016-10" db="EMBL/GenBank/DDBJ databases">
        <authorList>
            <person name="Varghese N."/>
            <person name="Submissions S."/>
        </authorList>
    </citation>
    <scope>NUCLEOTIDE SEQUENCE [LARGE SCALE GENOMIC DNA]</scope>
    <source>
        <strain evidence="4">CGMCC 1.8711</strain>
    </source>
</reference>
<protein>
    <submittedName>
        <fullName evidence="3">Uncharacterized protein</fullName>
    </submittedName>
</protein>
<evidence type="ECO:0000313" key="4">
    <source>
        <dbReference type="Proteomes" id="UP000243250"/>
    </source>
</evidence>
<dbReference type="AlphaFoldDB" id="A0A1I6IQL3"/>
<feature type="region of interest" description="Disordered" evidence="2">
    <location>
        <begin position="117"/>
        <end position="137"/>
    </location>
</feature>
<feature type="compositionally biased region" description="Acidic residues" evidence="2">
    <location>
        <begin position="251"/>
        <end position="264"/>
    </location>
</feature>
<organism evidence="3 4">
    <name type="scientific">Halogeometricum limi</name>
    <dbReference type="NCBI Taxonomy" id="555875"/>
    <lineage>
        <taxon>Archaea</taxon>
        <taxon>Methanobacteriati</taxon>
        <taxon>Methanobacteriota</taxon>
        <taxon>Stenosarchaea group</taxon>
        <taxon>Halobacteria</taxon>
        <taxon>Halobacteriales</taxon>
        <taxon>Haloferacaceae</taxon>
        <taxon>Halogeometricum</taxon>
    </lineage>
</organism>